<dbReference type="AlphaFoldDB" id="A0A0N0P4A2"/>
<protein>
    <submittedName>
        <fullName evidence="2">Uncharacterized protein</fullName>
    </submittedName>
</protein>
<accession>A0A0N0P4A2</accession>
<feature type="compositionally biased region" description="Polar residues" evidence="1">
    <location>
        <begin position="52"/>
        <end position="68"/>
    </location>
</feature>
<evidence type="ECO:0000313" key="2">
    <source>
        <dbReference type="EMBL" id="KPI85056.1"/>
    </source>
</evidence>
<dbReference type="EMBL" id="LJSK01000211">
    <property type="protein sequence ID" value="KPI85056.1"/>
    <property type="molecule type" value="Genomic_DNA"/>
</dbReference>
<proteinExistence type="predicted"/>
<dbReference type="OMA" id="NQVFYDR"/>
<dbReference type="OrthoDB" id="273566at2759"/>
<name>A0A0N0P4A2_LEPSE</name>
<feature type="compositionally biased region" description="Acidic residues" evidence="1">
    <location>
        <begin position="18"/>
        <end position="35"/>
    </location>
</feature>
<comment type="caution">
    <text evidence="2">The sequence shown here is derived from an EMBL/GenBank/DDBJ whole genome shotgun (WGS) entry which is preliminary data.</text>
</comment>
<evidence type="ECO:0000256" key="1">
    <source>
        <dbReference type="SAM" id="MobiDB-lite"/>
    </source>
</evidence>
<evidence type="ECO:0000313" key="3">
    <source>
        <dbReference type="Proteomes" id="UP000038009"/>
    </source>
</evidence>
<dbReference type="Proteomes" id="UP000038009">
    <property type="component" value="Unassembled WGS sequence"/>
</dbReference>
<feature type="region of interest" description="Disordered" evidence="1">
    <location>
        <begin position="373"/>
        <end position="405"/>
    </location>
</feature>
<dbReference type="VEuPathDB" id="TriTrypDB:Lsey_0211_0110"/>
<sequence>MSSINDGSGPTSQNDSILLDDEEGSMSIYSDEELAEAYNQSEEVSDAVRSSLEYSSANRTFPSPSQSRGPAPASEGYTGTTSYYSNGGGGSNSYDDEDYEYSSGYDSMSYGDTVLRSPHSELSSTFASFYYENEWAVRARSTLHFLRRPLYYFAFATAGSGAIGSIFRLATTVVKRHLDGGAGLVDLSLGALSGGTGSVLNSAGAQSGAKLPSGYPNVPAWLQEVRASLPSAMEVPATWLLQRNNIPVLSDIVEQQQHVPSQAPLFSRAAAPPSLASHVTTGAQEAWQSWQKVGPAIPVALFLPLFSVVAIKVARHVRPNSHHLTELLRAQQDIEDAEAASAYLSTTSPARAMSVNASPIAASAAAAAASASSSVGNSSTQWNMMEVPPTSRGAAPSPPQVPPVDIAGATRAAALDTPALSPEARQPAAAANTTAAALSRSDRTPAATGVTPSSTDGFSTEPRERSRSATQAPQTYRHVAEEVEADIDVGAGERVGEPPLSTASAEARDPAAKPLSPLPQPPLASAAAAAVAGNAVTGSTSAQGLLGQLARSTMRGDVVAAVAGTPDVREANVALMASVRYGCSSVLLPRSLEHAAGLFEAPPSLDVQFVTDVVVSAMNLADRRGLALLGVTAQPWDAQSLPLETYVHPVNSLYLFVSDEADNAAEIASMMELVLQSIFVGTSRRELPANQVFYDRLQKEKAESQAATRSAE</sequence>
<keyword evidence="3" id="KW-1185">Reference proteome</keyword>
<feature type="region of interest" description="Disordered" evidence="1">
    <location>
        <begin position="419"/>
        <end position="520"/>
    </location>
</feature>
<gene>
    <name evidence="2" type="ORF">ABL78_5894</name>
</gene>
<feature type="compositionally biased region" description="Low complexity" evidence="1">
    <location>
        <begin position="74"/>
        <end position="85"/>
    </location>
</feature>
<feature type="compositionally biased region" description="Polar residues" evidence="1">
    <location>
        <begin position="1"/>
        <end position="16"/>
    </location>
</feature>
<feature type="region of interest" description="Disordered" evidence="1">
    <location>
        <begin position="1"/>
        <end position="98"/>
    </location>
</feature>
<organism evidence="2 3">
    <name type="scientific">Leptomonas seymouri</name>
    <dbReference type="NCBI Taxonomy" id="5684"/>
    <lineage>
        <taxon>Eukaryota</taxon>
        <taxon>Discoba</taxon>
        <taxon>Euglenozoa</taxon>
        <taxon>Kinetoplastea</taxon>
        <taxon>Metakinetoplastina</taxon>
        <taxon>Trypanosomatida</taxon>
        <taxon>Trypanosomatidae</taxon>
        <taxon>Leishmaniinae</taxon>
        <taxon>Leptomonas</taxon>
    </lineage>
</organism>
<reference evidence="2 3" key="1">
    <citation type="journal article" date="2015" name="PLoS Pathog.">
        <title>Leptomonas seymouri: Adaptations to the Dixenous Life Cycle Analyzed by Genome Sequencing, Transcriptome Profiling and Co-infection with Leishmania donovani.</title>
        <authorList>
            <person name="Kraeva N."/>
            <person name="Butenko A."/>
            <person name="Hlavacova J."/>
            <person name="Kostygov A."/>
            <person name="Myskova J."/>
            <person name="Grybchuk D."/>
            <person name="Lestinova T."/>
            <person name="Votypka J."/>
            <person name="Volf P."/>
            <person name="Opperdoes F."/>
            <person name="Flegontov P."/>
            <person name="Lukes J."/>
            <person name="Yurchenko V."/>
        </authorList>
    </citation>
    <scope>NUCLEOTIDE SEQUENCE [LARGE SCALE GENOMIC DNA]</scope>
    <source>
        <strain evidence="2 3">ATCC 30220</strain>
    </source>
</reference>
<feature type="compositionally biased region" description="Low complexity" evidence="1">
    <location>
        <begin position="419"/>
        <end position="439"/>
    </location>
</feature>